<evidence type="ECO:0000313" key="3">
    <source>
        <dbReference type="EMBL" id="RAK96224.1"/>
    </source>
</evidence>
<dbReference type="InterPro" id="IPR010730">
    <property type="entry name" value="HET"/>
</dbReference>
<reference evidence="3 4" key="1">
    <citation type="submission" date="2018-02" db="EMBL/GenBank/DDBJ databases">
        <title>The genomes of Aspergillus section Nigri reveals drivers in fungal speciation.</title>
        <authorList>
            <consortium name="DOE Joint Genome Institute"/>
            <person name="Vesth T.C."/>
            <person name="Nybo J."/>
            <person name="Theobald S."/>
            <person name="Brandl J."/>
            <person name="Frisvad J.C."/>
            <person name="Nielsen K.F."/>
            <person name="Lyhne E.K."/>
            <person name="Kogle M.E."/>
            <person name="Kuo A."/>
            <person name="Riley R."/>
            <person name="Clum A."/>
            <person name="Nolan M."/>
            <person name="Lipzen A."/>
            <person name="Salamov A."/>
            <person name="Henrissat B."/>
            <person name="Wiebenga A."/>
            <person name="De vries R.P."/>
            <person name="Grigoriev I.V."/>
            <person name="Mortensen U.H."/>
            <person name="Andersen M.R."/>
            <person name="Baker S.E."/>
        </authorList>
    </citation>
    <scope>NUCLEOTIDE SEQUENCE [LARGE SCALE GENOMIC DNA]</scope>
    <source>
        <strain evidence="3 4">CBS 121593</strain>
    </source>
</reference>
<protein>
    <recommendedName>
        <fullName evidence="2">Heterokaryon incompatibility domain-containing protein</fullName>
    </recommendedName>
</protein>
<dbReference type="PANTHER" id="PTHR10622">
    <property type="entry name" value="HET DOMAIN-CONTAINING PROTEIN"/>
    <property type="match status" value="1"/>
</dbReference>
<dbReference type="VEuPathDB" id="FungiDB:BO80DRAFT_238125"/>
<dbReference type="Proteomes" id="UP000249402">
    <property type="component" value="Unassembled WGS sequence"/>
</dbReference>
<gene>
    <name evidence="3" type="ORF">BO80DRAFT_238125</name>
</gene>
<dbReference type="RefSeq" id="XP_025570552.1">
    <property type="nucleotide sequence ID" value="XM_025714522.1"/>
</dbReference>
<feature type="compositionally biased region" description="Basic and acidic residues" evidence="1">
    <location>
        <begin position="881"/>
        <end position="900"/>
    </location>
</feature>
<feature type="compositionally biased region" description="Polar residues" evidence="1">
    <location>
        <begin position="1084"/>
        <end position="1107"/>
    </location>
</feature>
<feature type="region of interest" description="Disordered" evidence="1">
    <location>
        <begin position="879"/>
        <end position="908"/>
    </location>
</feature>
<evidence type="ECO:0000259" key="2">
    <source>
        <dbReference type="Pfam" id="PF06985"/>
    </source>
</evidence>
<organism evidence="3 4">
    <name type="scientific">Aspergillus ibericus CBS 121593</name>
    <dbReference type="NCBI Taxonomy" id="1448316"/>
    <lineage>
        <taxon>Eukaryota</taxon>
        <taxon>Fungi</taxon>
        <taxon>Dikarya</taxon>
        <taxon>Ascomycota</taxon>
        <taxon>Pezizomycotina</taxon>
        <taxon>Eurotiomycetes</taxon>
        <taxon>Eurotiomycetidae</taxon>
        <taxon>Eurotiales</taxon>
        <taxon>Aspergillaceae</taxon>
        <taxon>Aspergillus</taxon>
        <taxon>Aspergillus subgen. Circumdati</taxon>
    </lineage>
</organism>
<feature type="compositionally biased region" description="Polar residues" evidence="1">
    <location>
        <begin position="1119"/>
        <end position="1130"/>
    </location>
</feature>
<feature type="region of interest" description="Disordered" evidence="1">
    <location>
        <begin position="435"/>
        <end position="466"/>
    </location>
</feature>
<dbReference type="OrthoDB" id="674604at2759"/>
<dbReference type="PANTHER" id="PTHR10622:SF10">
    <property type="entry name" value="HET DOMAIN-CONTAINING PROTEIN"/>
    <property type="match status" value="1"/>
</dbReference>
<accession>A0A395GLF7</accession>
<dbReference type="GeneID" id="37219387"/>
<dbReference type="EMBL" id="KZ824478">
    <property type="protein sequence ID" value="RAK96224.1"/>
    <property type="molecule type" value="Genomic_DNA"/>
</dbReference>
<sequence length="1347" mass="151930">MFRHKFELPLLRDGHRSEKHPVVSIMPHADDDSAVADHPSATEKAPPQGFNLLGDLRDAALNSTLVAGAKDLRDSTKRELDTIGAIVKKDGSSRDEKLRTLLHHLVRSRREAELYNDFADTAATEDSDLLLSSFAAQVNEISVPLRMFDLDTMNMVDTGYFNEEDHYCMLSHSWKGGEVDYALVCEAQRDETAPGSNDSDVTAVLNLCNSKIKKIAGRLVTLLQEGSAPGQPIRKLLEKSLEAASLERNLNQKKRERTIGVTNKRQSDLEENNYQKLLDFLGEMRIINSLEKRKGEAQEQERKALEACASAESSYEASKSEMGSFRSDRKLSYAIDDLSKALQQRRSARKLEKSIQRAKEVYDTRPFSKTGRRYIWLDNCCIDKRQAAELSESLARMGEWYANADFCLVHLDTNWDNNEWLDEWDSWYESQPEESRVVDGTANSDHSEDDQKGVSADQAATPRRQPVAQFEDIQDWKPVWATRGWTLQELVLSKMTFYVNADWKWLSRPIDVLGTYYHFCPFVDFYTRSLHHVQNWEQRDIGADLDEVNASMNSEDIEWEEETTTATEGINVKSIIGALELFNFVVPKQLEKETARARISYSVQVAVKATIDQSTDEASEYRKAIDLIIETIFADVPYEQLYVGVSREKRVKQTIDRILGALAKATNELIRQDRRSIAKFSNVEGLSTWADGTERDRFSAHSVMMLASHRECTKPIDKAYSLMGVLGVQFPSFHAEGLTKALSRLLDEVVITSHDVSVFNWTGKYNGSPLRGRSLYSSNITAFQTEGERDQARPDVDGEVVRFFRANRLKLNKVARGVTKLLREAIEFVTVFRPEEAMVNVLLELVQFVRDHDLKTLQSWLGSPELVAALARAGEFAQAKTKKEKEQKQKQKQDLPKDQGRSWGKFTAPLPALSKVPTWREDRADDDDTNNEELGSLGQTIQDIVPQALRGDLRCADENNAFLAAELEPRPHTMKNITRSDARDRPIICPNPIVINSSGIKGVFDIQRVVVKLLLPDELRTKVRNAASDDEKIDGWCTISTGFALTMVAFSCERHILSKQLDLGDVIDRTVLDEPDTQDRELNTPKQNSAPGDASNETPNTEGTPSGANGGTPTDKPRSSMQDADSSGNGTPPKLDNYGRTLEQRKVSRMIDFVTEANLHAIAGEWVLARFSGAIGAKWFLCRLELGSGNEYYARRIATDELNFANAIPEKGLVEFWDTFLHDKWITMCDILKHHLDARKAGNYASWLHDNLMGTSDSSESSDDEDETNQNSIKYGGLTSTGKFFKMVGWGLRSAFDEIWAQHLDKHLEEKALAKVPPILHAAIKDLDADEDLFPVMFHSGRDVHFF</sequence>
<keyword evidence="4" id="KW-1185">Reference proteome</keyword>
<proteinExistence type="predicted"/>
<name>A0A395GLF7_9EURO</name>
<evidence type="ECO:0000313" key="4">
    <source>
        <dbReference type="Proteomes" id="UP000249402"/>
    </source>
</evidence>
<feature type="compositionally biased region" description="Basic and acidic residues" evidence="1">
    <location>
        <begin position="1073"/>
        <end position="1083"/>
    </location>
</feature>
<feature type="region of interest" description="Disordered" evidence="1">
    <location>
        <begin position="1073"/>
        <end position="1140"/>
    </location>
</feature>
<evidence type="ECO:0000256" key="1">
    <source>
        <dbReference type="SAM" id="MobiDB-lite"/>
    </source>
</evidence>
<dbReference type="Pfam" id="PF06985">
    <property type="entry name" value="HET"/>
    <property type="match status" value="1"/>
</dbReference>
<feature type="domain" description="Heterokaryon incompatibility" evidence="2">
    <location>
        <begin position="340"/>
        <end position="489"/>
    </location>
</feature>